<reference evidence="1" key="1">
    <citation type="submission" date="2018-05" db="EMBL/GenBank/DDBJ databases">
        <authorList>
            <person name="Lanie J.A."/>
            <person name="Ng W.-L."/>
            <person name="Kazmierczak K.M."/>
            <person name="Andrzejewski T.M."/>
            <person name="Davidsen T.M."/>
            <person name="Wayne K.J."/>
            <person name="Tettelin H."/>
            <person name="Glass J.I."/>
            <person name="Rusch D."/>
            <person name="Podicherti R."/>
            <person name="Tsui H.-C.T."/>
            <person name="Winkler M.E."/>
        </authorList>
    </citation>
    <scope>NUCLEOTIDE SEQUENCE</scope>
</reference>
<gene>
    <name evidence="1" type="ORF">METZ01_LOCUS229227</name>
</gene>
<dbReference type="AlphaFoldDB" id="A0A382GP55"/>
<protein>
    <submittedName>
        <fullName evidence="1">Uncharacterized protein</fullName>
    </submittedName>
</protein>
<sequence>MANTLMRPILVISVLLLVNACGTTPKKTLEEAGHQYCTTQKVMVTTNGILEEVKVTECNDDNVKKLMPPKMGVGKNCREFWYTIYLDNQEARRRGYACLFKGKDYEHSKWYIVKSPF</sequence>
<accession>A0A382GP55</accession>
<evidence type="ECO:0000313" key="1">
    <source>
        <dbReference type="EMBL" id="SVB76373.1"/>
    </source>
</evidence>
<proteinExistence type="predicted"/>
<dbReference type="EMBL" id="UINC01056395">
    <property type="protein sequence ID" value="SVB76373.1"/>
    <property type="molecule type" value="Genomic_DNA"/>
</dbReference>
<organism evidence="1">
    <name type="scientific">marine metagenome</name>
    <dbReference type="NCBI Taxonomy" id="408172"/>
    <lineage>
        <taxon>unclassified sequences</taxon>
        <taxon>metagenomes</taxon>
        <taxon>ecological metagenomes</taxon>
    </lineage>
</organism>
<name>A0A382GP55_9ZZZZ</name>